<accession>A0A552DLT5</accession>
<name>A0A552DLT5_MICAE</name>
<dbReference type="EMBL" id="SFBL01000156">
    <property type="protein sequence ID" value="TRU23167.1"/>
    <property type="molecule type" value="Genomic_DNA"/>
</dbReference>
<evidence type="ECO:0000313" key="1">
    <source>
        <dbReference type="EMBL" id="TRU23167.1"/>
    </source>
</evidence>
<proteinExistence type="predicted"/>
<dbReference type="Proteomes" id="UP000319313">
    <property type="component" value="Unassembled WGS sequence"/>
</dbReference>
<sequence>MSEIPLCSVTISSQLPLDEIDSLETSLLINSIKAQKFPSRVLGADDVAFVATVVGGLAATANLIEYSIKFAKTINNWRRELRLKGIEPKGRLEHPQRPPLDIGKATDEEIVEWLSRK</sequence>
<gene>
    <name evidence="1" type="ORF">EWV81_16865</name>
</gene>
<comment type="caution">
    <text evidence="1">The sequence shown here is derived from an EMBL/GenBank/DDBJ whole genome shotgun (WGS) entry which is preliminary data.</text>
</comment>
<evidence type="ECO:0000313" key="2">
    <source>
        <dbReference type="Proteomes" id="UP000319313"/>
    </source>
</evidence>
<reference evidence="1 2" key="1">
    <citation type="submission" date="2019-01" db="EMBL/GenBank/DDBJ databases">
        <title>Coherence of Microcystis species and biogeography revealed through population genomics.</title>
        <authorList>
            <person name="Perez-Carrascal O.M."/>
            <person name="Terrat Y."/>
            <person name="Giani A."/>
            <person name="Fortin N."/>
            <person name="Tromas N."/>
            <person name="Shapiro B.J."/>
        </authorList>
    </citation>
    <scope>NUCLEOTIDE SEQUENCE [LARGE SCALE GENOMIC DNA]</scope>
    <source>
        <strain evidence="1">Ma_SC_T_19800800_S464</strain>
    </source>
</reference>
<protein>
    <submittedName>
        <fullName evidence="1">Uncharacterized protein</fullName>
    </submittedName>
</protein>
<organism evidence="1 2">
    <name type="scientific">Microcystis aeruginosa Ma_SC_T_19800800_S464</name>
    <dbReference type="NCBI Taxonomy" id="2486257"/>
    <lineage>
        <taxon>Bacteria</taxon>
        <taxon>Bacillati</taxon>
        <taxon>Cyanobacteriota</taxon>
        <taxon>Cyanophyceae</taxon>
        <taxon>Oscillatoriophycideae</taxon>
        <taxon>Chroococcales</taxon>
        <taxon>Microcystaceae</taxon>
        <taxon>Microcystis</taxon>
    </lineage>
</organism>
<dbReference type="AlphaFoldDB" id="A0A552DLT5"/>